<name>A0A177C9Z6_9PLEO</name>
<dbReference type="InterPro" id="IPR051704">
    <property type="entry name" value="FAD_aromatic-hydroxylase"/>
</dbReference>
<dbReference type="PANTHER" id="PTHR46865:SF7">
    <property type="entry name" value="MONOOXYGENASE, PUTATIVE (AFU_ORTHOLOGUE AFUA_8G07040)-RELATED"/>
    <property type="match status" value="1"/>
</dbReference>
<keyword evidence="6" id="KW-1185">Reference proteome</keyword>
<proteinExistence type="predicted"/>
<evidence type="ECO:0000313" key="6">
    <source>
        <dbReference type="Proteomes" id="UP000077069"/>
    </source>
</evidence>
<dbReference type="Pfam" id="PF01494">
    <property type="entry name" value="FAD_binding_3"/>
    <property type="match status" value="1"/>
</dbReference>
<reference evidence="5 6" key="1">
    <citation type="submission" date="2016-05" db="EMBL/GenBank/DDBJ databases">
        <title>Comparative analysis of secretome profiles of manganese(II)-oxidizing ascomycete fungi.</title>
        <authorList>
            <consortium name="DOE Joint Genome Institute"/>
            <person name="Zeiner C.A."/>
            <person name="Purvine S.O."/>
            <person name="Zink E.M."/>
            <person name="Wu S."/>
            <person name="Pasa-Tolic L."/>
            <person name="Chaput D.L."/>
            <person name="Haridas S."/>
            <person name="Grigoriev I.V."/>
            <person name="Santelli C.M."/>
            <person name="Hansel C.M."/>
        </authorList>
    </citation>
    <scope>NUCLEOTIDE SEQUENCE [LARGE SCALE GENOMIC DNA]</scope>
    <source>
        <strain evidence="5 6">AP3s5-JAC2a</strain>
    </source>
</reference>
<dbReference type="STRING" id="1460663.A0A177C9Z6"/>
<dbReference type="InterPro" id="IPR002938">
    <property type="entry name" value="FAD-bd"/>
</dbReference>
<dbReference type="InParanoid" id="A0A177C9Z6"/>
<evidence type="ECO:0000256" key="1">
    <source>
        <dbReference type="ARBA" id="ARBA00022630"/>
    </source>
</evidence>
<protein>
    <submittedName>
        <fullName evidence="5">FAD/NAD(P)-binding domain-containing protein</fullName>
    </submittedName>
</protein>
<keyword evidence="3" id="KW-0560">Oxidoreductase</keyword>
<dbReference type="Proteomes" id="UP000077069">
    <property type="component" value="Unassembled WGS sequence"/>
</dbReference>
<evidence type="ECO:0000313" key="5">
    <source>
        <dbReference type="EMBL" id="OAG03598.1"/>
    </source>
</evidence>
<keyword evidence="1" id="KW-0285">Flavoprotein</keyword>
<organism evidence="5 6">
    <name type="scientific">Paraphaeosphaeria sporulosa</name>
    <dbReference type="NCBI Taxonomy" id="1460663"/>
    <lineage>
        <taxon>Eukaryota</taxon>
        <taxon>Fungi</taxon>
        <taxon>Dikarya</taxon>
        <taxon>Ascomycota</taxon>
        <taxon>Pezizomycotina</taxon>
        <taxon>Dothideomycetes</taxon>
        <taxon>Pleosporomycetidae</taxon>
        <taxon>Pleosporales</taxon>
        <taxon>Massarineae</taxon>
        <taxon>Didymosphaeriaceae</taxon>
        <taxon>Paraphaeosphaeria</taxon>
    </lineage>
</organism>
<evidence type="ECO:0000256" key="3">
    <source>
        <dbReference type="ARBA" id="ARBA00023002"/>
    </source>
</evidence>
<dbReference type="PRINTS" id="PR00420">
    <property type="entry name" value="RNGMNOXGNASE"/>
</dbReference>
<dbReference type="SUPFAM" id="SSF51905">
    <property type="entry name" value="FAD/NAD(P)-binding domain"/>
    <property type="match status" value="1"/>
</dbReference>
<evidence type="ECO:0000256" key="2">
    <source>
        <dbReference type="ARBA" id="ARBA00022827"/>
    </source>
</evidence>
<dbReference type="Gene3D" id="3.50.50.60">
    <property type="entry name" value="FAD/NAD(P)-binding domain"/>
    <property type="match status" value="1"/>
</dbReference>
<sequence length="431" mass="47159">MPLKILIIGAGVAGPALAFLLQRADPLHHITVIERAPALRATGLQLDFKAQGTPIVRKMGLLEAMRAHRVDETGAEVIGAKGESLARFGIRGDSGTEGLQSGGFTNDLEIMRGDMVKVIVDASVADRKKLEESGVRGGGLRYVFGMNVKGFVQREAEGVDVTFQDGREENFDLVVGADGQNSRTRKMAFGDEISREAFKELGSQVAYFTVPRTESDSTLARIFFAARSRAILLRNGGRPQTQVYLFSQANMEKTKASYGKSVAEQKAVWKETFTGAGWQTERFLEGMQTADDFYAHQLAQVKLPALYKGRIVLVGDAGYCPSVMTGKGTTSAFIGAYVLAGELARQKSNLDAALKSYNEIMKEPVDRAQVISGNVSLPSSSLAVWFIRNGLWAASSLRIDKLLMRLMPQQTDEKELRAWPLPEYPELNLAE</sequence>
<dbReference type="GeneID" id="28768492"/>
<keyword evidence="2" id="KW-0274">FAD</keyword>
<dbReference type="InterPro" id="IPR036188">
    <property type="entry name" value="FAD/NAD-bd_sf"/>
</dbReference>
<gene>
    <name evidence="5" type="ORF">CC84DRAFT_1260727</name>
</gene>
<dbReference type="GO" id="GO:0016491">
    <property type="term" value="F:oxidoreductase activity"/>
    <property type="evidence" value="ECO:0007669"/>
    <property type="project" value="UniProtKB-KW"/>
</dbReference>
<dbReference type="OrthoDB" id="655030at2759"/>
<dbReference type="AlphaFoldDB" id="A0A177C9Z6"/>
<evidence type="ECO:0000259" key="4">
    <source>
        <dbReference type="Pfam" id="PF01494"/>
    </source>
</evidence>
<dbReference type="PANTHER" id="PTHR46865">
    <property type="entry name" value="OXIDOREDUCTASE-RELATED"/>
    <property type="match status" value="1"/>
</dbReference>
<accession>A0A177C9Z6</accession>
<dbReference type="GO" id="GO:0071949">
    <property type="term" value="F:FAD binding"/>
    <property type="evidence" value="ECO:0007669"/>
    <property type="project" value="InterPro"/>
</dbReference>
<dbReference type="RefSeq" id="XP_018033963.1">
    <property type="nucleotide sequence ID" value="XM_018185006.1"/>
</dbReference>
<dbReference type="EMBL" id="KV441554">
    <property type="protein sequence ID" value="OAG03598.1"/>
    <property type="molecule type" value="Genomic_DNA"/>
</dbReference>
<feature type="domain" description="FAD-binding" evidence="4">
    <location>
        <begin position="4"/>
        <end position="359"/>
    </location>
</feature>